<accession>A0A8S1EUZ9</accession>
<sequence>MASWDFIDEVDILPKLPPNFGELCESKKWQERKEGLETLLKLVTDNERLSTKVSYSEIVAQLQTTLAKDANINVQALAAKCLTRFALGLRAKFAPFATPLLPVIFEKFKEKKPVLREPLVECSNEVARTMPTLEPSQDDILAALGKPNPQIKQQTALFLARQLDLIVPAKQPKALIKAIVPVLGKLTGDADADVRDAAVQALGAVQRLIGDKNVKSLLGDLGADEGRMKKVAEAAENSATNFAEEQSKNAPPPPPPTSASAPSTTAASSGGATTHSTAATTSGGANEADPWDFLDAFDVLAKMPPDFETMMEQKKWTERRDALQALFDLISANPKLEPKANYGALVERLQKVLEKDANINVAALAANCIRLIAEGLRTKFQPFALAVAPIIFEKFKEKKPILRDPLVQCIDSVAATTNLEALGEIVLAALAKPNPSIKTQTDLFLQRTFMKLNSQTMPKKTLKTLVPLLIKHSGDSDSEVRDASYAAMGAMMRAIGEKPSLQLLADVVTDNIKMAKIKEYHQKALDEAGPAEIAAMVQSIHKADAPLKKAPPTKAAAAAVEEENEVEAEEEPLKLPTGAEKKKEEKKKTVSPRDNIENEPPGEKKPELVLSENGDKAQRIKDEKALKLVKWNFQAPTDEHIAQLQNLLGAQAKVSLMSQLFNKDFKQQLKGIEQLAELAEIAPGTITANSDLLLKWCTLRFFETNPSVLIKVLELCKIIVVLIRDTETTMSVEELTAFVPYLLIKTGEAKENMRVAVREIVDILTDIVGPLKMAPMILEALKGKNARQRAECLLVIESYVSNAGIATLKALGIEKTAAGLVADKDVNVRNAAINVLVACYKFEGDQMWKAAGRIPDKDRSMVEERIKRSGVVAGSGVAKSTPTGGPKIVVPQQGTVVRRPHSQTRNESNEAEEKLNDTFTMHSGTPRRPMEETRSTSRYALRDDFVSSAFSRLTTIQAPIISPVQSYQQPIKRTNSSSSISSIDTGDQIERSINNISSSLPDVAEDAMYQVTYVLNQPDQRHLVDRRADLVFRACSAQLDSIMEDFNAGKGLPTTMDACIQMLFMLVGGVDQDHGLEPLAASPESIKSMIVSILRCINSIGNAEGAYERARSLNRLAMRLIYRMELSNLLCGLVLAITECLKKYPDVAKLVSRLTSKWCQELEKRRTQLRSSAIVSCFNNFYQLALVELKLDLADEYIDLMDNILERVILQQGDVVLDAARRLDRPHMHLTSLINKLLQTMREKNIAPIMPGTLEEPVATAKEDVVTRKGPQVLFENIVRDSSRLVEHTTKLVDALAVSTETRHQFDEFKRKSPFGEMLDDVVKLAKSGELVNPNLVSTVESAQAALRIAKMMGVEEEALMAQIATTPPQSNSGFSKIERGDMTVTRNAAPAIKPPKRKTMSREQMANIQKQLQSATIN</sequence>
<dbReference type="InterPro" id="IPR021133">
    <property type="entry name" value="HEAT_type_2"/>
</dbReference>
<gene>
    <name evidence="12" type="ORF">CBOVIS_LOCUS4470</name>
</gene>
<comment type="similarity">
    <text evidence="8">Belongs to the TOG/XMAP215 family.</text>
</comment>
<evidence type="ECO:0000256" key="9">
    <source>
        <dbReference type="PROSITE-ProRule" id="PRU00103"/>
    </source>
</evidence>
<evidence type="ECO:0000256" key="6">
    <source>
        <dbReference type="ARBA" id="ARBA00023212"/>
    </source>
</evidence>
<evidence type="ECO:0000256" key="7">
    <source>
        <dbReference type="ARBA" id="ARBA00023306"/>
    </source>
</evidence>
<name>A0A8S1EUZ9_9PELO</name>
<feature type="compositionally biased region" description="Low complexity" evidence="10">
    <location>
        <begin position="548"/>
        <end position="559"/>
    </location>
</feature>
<evidence type="ECO:0000256" key="10">
    <source>
        <dbReference type="SAM" id="MobiDB-lite"/>
    </source>
</evidence>
<dbReference type="Proteomes" id="UP000494206">
    <property type="component" value="Unassembled WGS sequence"/>
</dbReference>
<dbReference type="OrthoDB" id="205662at2759"/>
<feature type="compositionally biased region" description="Acidic residues" evidence="10">
    <location>
        <begin position="560"/>
        <end position="570"/>
    </location>
</feature>
<keyword evidence="5" id="KW-0498">Mitosis</keyword>
<proteinExistence type="inferred from homology"/>
<dbReference type="GO" id="GO:0051231">
    <property type="term" value="P:spindle elongation"/>
    <property type="evidence" value="ECO:0007669"/>
    <property type="project" value="UniProtKB-ARBA"/>
</dbReference>
<dbReference type="GO" id="GO:0051301">
    <property type="term" value="P:cell division"/>
    <property type="evidence" value="ECO:0007669"/>
    <property type="project" value="UniProtKB-KW"/>
</dbReference>
<feature type="domain" description="TOG" evidence="11">
    <location>
        <begin position="5"/>
        <end position="248"/>
    </location>
</feature>
<dbReference type="GO" id="GO:0005813">
    <property type="term" value="C:centrosome"/>
    <property type="evidence" value="ECO:0007669"/>
    <property type="project" value="UniProtKB-SubCell"/>
</dbReference>
<dbReference type="Gene3D" id="1.25.10.10">
    <property type="entry name" value="Leucine-rich Repeat Variant"/>
    <property type="match status" value="3"/>
</dbReference>
<comment type="caution">
    <text evidence="12">The sequence shown here is derived from an EMBL/GenBank/DDBJ whole genome shotgun (WGS) entry which is preliminary data.</text>
</comment>
<protein>
    <recommendedName>
        <fullName evidence="11">TOG domain-containing protein</fullName>
    </recommendedName>
</protein>
<comment type="subcellular location">
    <subcellularLocation>
        <location evidence="1">Cytoplasm</location>
        <location evidence="1">Cytoskeleton</location>
        <location evidence="1">Microtubule organizing center</location>
        <location evidence="1">Centrosome</location>
    </subcellularLocation>
</comment>
<keyword evidence="4" id="KW-0677">Repeat</keyword>
<reference evidence="12 13" key="1">
    <citation type="submission" date="2020-04" db="EMBL/GenBank/DDBJ databases">
        <authorList>
            <person name="Laetsch R D."/>
            <person name="Stevens L."/>
            <person name="Kumar S."/>
            <person name="Blaxter L. M."/>
        </authorList>
    </citation>
    <scope>NUCLEOTIDE SEQUENCE [LARGE SCALE GENOMIC DNA]</scope>
</reference>
<dbReference type="PROSITE" id="PS50077">
    <property type="entry name" value="HEAT_REPEAT"/>
    <property type="match status" value="2"/>
</dbReference>
<dbReference type="SMART" id="SM01349">
    <property type="entry name" value="TOG"/>
    <property type="match status" value="3"/>
</dbReference>
<evidence type="ECO:0000256" key="5">
    <source>
        <dbReference type="ARBA" id="ARBA00022776"/>
    </source>
</evidence>
<dbReference type="InterPro" id="IPR045110">
    <property type="entry name" value="XMAP215"/>
</dbReference>
<evidence type="ECO:0000259" key="11">
    <source>
        <dbReference type="SMART" id="SM01349"/>
    </source>
</evidence>
<feature type="domain" description="TOG" evidence="11">
    <location>
        <begin position="640"/>
        <end position="875"/>
    </location>
</feature>
<feature type="region of interest" description="Disordered" evidence="10">
    <location>
        <begin position="238"/>
        <end position="287"/>
    </location>
</feature>
<keyword evidence="3" id="KW-0132">Cell division</keyword>
<organism evidence="12 13">
    <name type="scientific">Caenorhabditis bovis</name>
    <dbReference type="NCBI Taxonomy" id="2654633"/>
    <lineage>
        <taxon>Eukaryota</taxon>
        <taxon>Metazoa</taxon>
        <taxon>Ecdysozoa</taxon>
        <taxon>Nematoda</taxon>
        <taxon>Chromadorea</taxon>
        <taxon>Rhabditida</taxon>
        <taxon>Rhabditina</taxon>
        <taxon>Rhabditomorpha</taxon>
        <taxon>Rhabditoidea</taxon>
        <taxon>Rhabditidae</taxon>
        <taxon>Peloderinae</taxon>
        <taxon>Caenorhabditis</taxon>
    </lineage>
</organism>
<dbReference type="InterPro" id="IPR034085">
    <property type="entry name" value="TOG"/>
</dbReference>
<feature type="compositionally biased region" description="Low complexity" evidence="10">
    <location>
        <begin position="258"/>
        <end position="285"/>
    </location>
</feature>
<dbReference type="SUPFAM" id="SSF48371">
    <property type="entry name" value="ARM repeat"/>
    <property type="match status" value="1"/>
</dbReference>
<dbReference type="GO" id="GO:0046785">
    <property type="term" value="P:microtubule polymerization"/>
    <property type="evidence" value="ECO:0007669"/>
    <property type="project" value="InterPro"/>
</dbReference>
<dbReference type="InterPro" id="IPR016024">
    <property type="entry name" value="ARM-type_fold"/>
</dbReference>
<evidence type="ECO:0000256" key="3">
    <source>
        <dbReference type="ARBA" id="ARBA00022618"/>
    </source>
</evidence>
<evidence type="ECO:0000256" key="1">
    <source>
        <dbReference type="ARBA" id="ARBA00004300"/>
    </source>
</evidence>
<evidence type="ECO:0000256" key="8">
    <source>
        <dbReference type="ARBA" id="ARBA00025722"/>
    </source>
</evidence>
<feature type="region of interest" description="Disordered" evidence="10">
    <location>
        <begin position="547"/>
        <end position="616"/>
    </location>
</feature>
<dbReference type="GO" id="GO:0061863">
    <property type="term" value="F:microtubule plus end polymerase"/>
    <property type="evidence" value="ECO:0007669"/>
    <property type="project" value="InterPro"/>
</dbReference>
<evidence type="ECO:0000313" key="13">
    <source>
        <dbReference type="Proteomes" id="UP000494206"/>
    </source>
</evidence>
<dbReference type="InterPro" id="IPR011989">
    <property type="entry name" value="ARM-like"/>
</dbReference>
<keyword evidence="2" id="KW-0963">Cytoplasm</keyword>
<dbReference type="Pfam" id="PF21041">
    <property type="entry name" value="XMAP215_CLASP_TOG"/>
    <property type="match status" value="2"/>
</dbReference>
<keyword evidence="7" id="KW-0131">Cell cycle</keyword>
<evidence type="ECO:0000256" key="2">
    <source>
        <dbReference type="ARBA" id="ARBA00022490"/>
    </source>
</evidence>
<evidence type="ECO:0000256" key="4">
    <source>
        <dbReference type="ARBA" id="ARBA00022737"/>
    </source>
</evidence>
<dbReference type="GO" id="GO:0051010">
    <property type="term" value="F:microtubule plus-end binding"/>
    <property type="evidence" value="ECO:0007669"/>
    <property type="project" value="InterPro"/>
</dbReference>
<dbReference type="GO" id="GO:0030951">
    <property type="term" value="P:establishment or maintenance of microtubule cytoskeleton polarity"/>
    <property type="evidence" value="ECO:0007669"/>
    <property type="project" value="InterPro"/>
</dbReference>
<dbReference type="PANTHER" id="PTHR12609">
    <property type="entry name" value="MICROTUBULE ASSOCIATED PROTEIN XMAP215"/>
    <property type="match status" value="1"/>
</dbReference>
<dbReference type="FunFam" id="1.25.10.10:FF:000019">
    <property type="entry name" value="Cytoskeleton-associated protein 5"/>
    <property type="match status" value="2"/>
</dbReference>
<feature type="repeat" description="HEAT" evidence="9">
    <location>
        <begin position="465"/>
        <end position="503"/>
    </location>
</feature>
<dbReference type="InterPro" id="IPR048491">
    <property type="entry name" value="XMAP215_CLASP_TOG"/>
</dbReference>
<dbReference type="GO" id="GO:0005874">
    <property type="term" value="C:microtubule"/>
    <property type="evidence" value="ECO:0007669"/>
    <property type="project" value="UniProtKB-ARBA"/>
</dbReference>
<dbReference type="FunFam" id="1.25.10.10:FF:000050">
    <property type="entry name" value="Cytoskeleton-associated protein 5 isoform X1"/>
    <property type="match status" value="1"/>
</dbReference>
<keyword evidence="6" id="KW-0206">Cytoskeleton</keyword>
<evidence type="ECO:0000313" key="12">
    <source>
        <dbReference type="EMBL" id="CAB3401772.1"/>
    </source>
</evidence>
<feature type="domain" description="TOG" evidence="11">
    <location>
        <begin position="292"/>
        <end position="531"/>
    </location>
</feature>
<feature type="repeat" description="HEAT" evidence="9">
    <location>
        <begin position="179"/>
        <end position="217"/>
    </location>
</feature>
<dbReference type="EMBL" id="CADEPM010000003">
    <property type="protein sequence ID" value="CAB3401772.1"/>
    <property type="molecule type" value="Genomic_DNA"/>
</dbReference>
<feature type="compositionally biased region" description="Basic and acidic residues" evidence="10">
    <location>
        <begin position="579"/>
        <end position="588"/>
    </location>
</feature>
<feature type="compositionally biased region" description="Basic and acidic residues" evidence="10">
    <location>
        <begin position="601"/>
        <end position="616"/>
    </location>
</feature>
<keyword evidence="13" id="KW-1185">Reference proteome</keyword>